<dbReference type="Gene3D" id="3.40.710.10">
    <property type="entry name" value="DD-peptidase/beta-lactamase superfamily"/>
    <property type="match status" value="1"/>
</dbReference>
<dbReference type="InterPro" id="IPR050515">
    <property type="entry name" value="Beta-lactam/transpept"/>
</dbReference>
<dbReference type="PANTHER" id="PTHR30627">
    <property type="entry name" value="PEPTIDOGLYCAN D,D-TRANSPEPTIDASE"/>
    <property type="match status" value="1"/>
</dbReference>
<feature type="region of interest" description="Disordered" evidence="11">
    <location>
        <begin position="711"/>
        <end position="731"/>
    </location>
</feature>
<evidence type="ECO:0000256" key="2">
    <source>
        <dbReference type="ARBA" id="ARBA00004236"/>
    </source>
</evidence>
<evidence type="ECO:0000256" key="10">
    <source>
        <dbReference type="ARBA" id="ARBA00023316"/>
    </source>
</evidence>
<keyword evidence="6" id="KW-0133">Cell shape</keyword>
<reference evidence="15 16" key="1">
    <citation type="submission" date="2020-08" db="EMBL/GenBank/DDBJ databases">
        <title>A Genomic Blueprint of the Chicken Gut Microbiome.</title>
        <authorList>
            <person name="Gilroy R."/>
            <person name="Ravi A."/>
            <person name="Getino M."/>
            <person name="Pursley I."/>
            <person name="Horton D.L."/>
            <person name="Alikhan N.-F."/>
            <person name="Baker D."/>
            <person name="Gharbi K."/>
            <person name="Hall N."/>
            <person name="Watson M."/>
            <person name="Adriaenssens E.M."/>
            <person name="Foster-Nyarko E."/>
            <person name="Jarju S."/>
            <person name="Secka A."/>
            <person name="Antonio M."/>
            <person name="Oren A."/>
            <person name="Chaudhuri R."/>
            <person name="La Ragione R.M."/>
            <person name="Hildebrand F."/>
            <person name="Pallen M.J."/>
        </authorList>
    </citation>
    <scope>NUCLEOTIDE SEQUENCE [LARGE SCALE GENOMIC DNA]</scope>
    <source>
        <strain evidence="15 16">Sa2YVA2</strain>
    </source>
</reference>
<feature type="domain" description="Penicillin-binding protein dimerisation" evidence="14">
    <location>
        <begin position="67"/>
        <end position="309"/>
    </location>
</feature>
<organism evidence="15 16">
    <name type="scientific">Sporosarcina quadrami</name>
    <dbReference type="NCBI Taxonomy" id="2762234"/>
    <lineage>
        <taxon>Bacteria</taxon>
        <taxon>Bacillati</taxon>
        <taxon>Bacillota</taxon>
        <taxon>Bacilli</taxon>
        <taxon>Bacillales</taxon>
        <taxon>Caryophanaceae</taxon>
        <taxon>Sporosarcina</taxon>
    </lineage>
</organism>
<evidence type="ECO:0000256" key="3">
    <source>
        <dbReference type="ARBA" id="ARBA00007171"/>
    </source>
</evidence>
<dbReference type="Pfam" id="PF00905">
    <property type="entry name" value="Transpeptidase"/>
    <property type="match status" value="1"/>
</dbReference>
<keyword evidence="5 12" id="KW-0812">Transmembrane</keyword>
<keyword evidence="7" id="KW-0573">Peptidoglycan synthesis</keyword>
<evidence type="ECO:0000259" key="13">
    <source>
        <dbReference type="Pfam" id="PF00905"/>
    </source>
</evidence>
<dbReference type="Gene3D" id="3.90.1310.10">
    <property type="entry name" value="Penicillin-binding protein 2a (Domain 2)"/>
    <property type="match status" value="1"/>
</dbReference>
<keyword evidence="10" id="KW-0961">Cell wall biogenesis/degradation</keyword>
<dbReference type="InterPro" id="IPR005311">
    <property type="entry name" value="PBP_dimer"/>
</dbReference>
<evidence type="ECO:0000256" key="12">
    <source>
        <dbReference type="SAM" id="Phobius"/>
    </source>
</evidence>
<evidence type="ECO:0000256" key="11">
    <source>
        <dbReference type="SAM" id="MobiDB-lite"/>
    </source>
</evidence>
<dbReference type="InterPro" id="IPR001460">
    <property type="entry name" value="PCN-bd_Tpept"/>
</dbReference>
<dbReference type="Proteomes" id="UP000626786">
    <property type="component" value="Unassembled WGS sequence"/>
</dbReference>
<evidence type="ECO:0000256" key="6">
    <source>
        <dbReference type="ARBA" id="ARBA00022960"/>
    </source>
</evidence>
<dbReference type="SUPFAM" id="SSF56519">
    <property type="entry name" value="Penicillin binding protein dimerisation domain"/>
    <property type="match status" value="1"/>
</dbReference>
<dbReference type="InterPro" id="IPR036138">
    <property type="entry name" value="PBP_dimer_sf"/>
</dbReference>
<name>A0ABR8U543_9BACL</name>
<evidence type="ECO:0000256" key="4">
    <source>
        <dbReference type="ARBA" id="ARBA00022475"/>
    </source>
</evidence>
<comment type="similarity">
    <text evidence="3">Belongs to the transpeptidase family.</text>
</comment>
<keyword evidence="4" id="KW-1003">Cell membrane</keyword>
<feature type="transmembrane region" description="Helical" evidence="12">
    <location>
        <begin position="21"/>
        <end position="43"/>
    </location>
</feature>
<dbReference type="SUPFAM" id="SSF56601">
    <property type="entry name" value="beta-lactamase/transpeptidase-like"/>
    <property type="match status" value="1"/>
</dbReference>
<keyword evidence="8 12" id="KW-1133">Transmembrane helix</keyword>
<feature type="domain" description="Penicillin-binding protein transpeptidase" evidence="13">
    <location>
        <begin position="356"/>
        <end position="687"/>
    </location>
</feature>
<evidence type="ECO:0000313" key="16">
    <source>
        <dbReference type="Proteomes" id="UP000626786"/>
    </source>
</evidence>
<evidence type="ECO:0000313" key="15">
    <source>
        <dbReference type="EMBL" id="MBD7983151.1"/>
    </source>
</evidence>
<comment type="caution">
    <text evidence="15">The sequence shown here is derived from an EMBL/GenBank/DDBJ whole genome shotgun (WGS) entry which is preliminary data.</text>
</comment>
<protein>
    <submittedName>
        <fullName evidence="15">Penicillin-binding protein 2</fullName>
    </submittedName>
</protein>
<dbReference type="Gene3D" id="1.10.10.1230">
    <property type="entry name" value="Penicillin-binding protein, N-terminal non-catalytic domain, head sub-domain"/>
    <property type="match status" value="1"/>
</dbReference>
<keyword evidence="16" id="KW-1185">Reference proteome</keyword>
<comment type="subcellular location">
    <subcellularLocation>
        <location evidence="2">Cell membrane</location>
    </subcellularLocation>
    <subcellularLocation>
        <location evidence="1">Membrane</location>
        <topology evidence="1">Single-pass membrane protein</topology>
    </subcellularLocation>
</comment>
<evidence type="ECO:0000256" key="1">
    <source>
        <dbReference type="ARBA" id="ARBA00004167"/>
    </source>
</evidence>
<dbReference type="PANTHER" id="PTHR30627:SF2">
    <property type="entry name" value="PEPTIDOGLYCAN D,D-TRANSPEPTIDASE MRDA"/>
    <property type="match status" value="1"/>
</dbReference>
<evidence type="ECO:0000256" key="9">
    <source>
        <dbReference type="ARBA" id="ARBA00023136"/>
    </source>
</evidence>
<proteinExistence type="inferred from homology"/>
<gene>
    <name evidence="15" type="ORF">H9649_01050</name>
</gene>
<dbReference type="InterPro" id="IPR012338">
    <property type="entry name" value="Beta-lactam/transpept-like"/>
</dbReference>
<evidence type="ECO:0000259" key="14">
    <source>
        <dbReference type="Pfam" id="PF03717"/>
    </source>
</evidence>
<evidence type="ECO:0000256" key="7">
    <source>
        <dbReference type="ARBA" id="ARBA00022984"/>
    </source>
</evidence>
<dbReference type="EMBL" id="JACSQN010000001">
    <property type="protein sequence ID" value="MBD7983151.1"/>
    <property type="molecule type" value="Genomic_DNA"/>
</dbReference>
<dbReference type="Pfam" id="PF03717">
    <property type="entry name" value="PBP_dimer"/>
    <property type="match status" value="1"/>
</dbReference>
<accession>A0ABR8U543</accession>
<sequence length="731" mass="82239">MKKPMRKVDQAKIRQRKHIAFRMNLLFFSIFILFSMLIFRLGYLQIVKGETYAKLLEKTEEIPVNTSVPRGRIYDRTGKILVDNKPMNAITYTKTTSTTSAQMLEIAEDLSELINQDTKRVTLGDKRDFWILKNPKKAAKKVSPEEIKKISSNGTVSKSDIQRKINKLTRERITDEEINSFTDHDLEVLAIYREMMSGYAYSPQIIKSTNVTDQEFAAVSERLGDLKGINTTTDWNRVKFSSSTILGTMTSSVEGIPKSHLNYYLARDYSRNDRIGRSYFEQQYEELLKGQKTIVKNIKDRTGRVVETKTVREGVPGKDLVLSMDSEQQEFLEQLLSEKLLEMKKDPKAGLLDRAFIVMMDPNNGEVLALVGKRLVKDSDTGKWDVHDYAYGTFTAAYEVGSTVKLATVLTGYSENVLSVGEVKIDEPIYISGTAKKASLFNQFGRVPINDIQALGRSSNVYMFKIAMSMGNAVYRPHKSLPIDKGAFDRLRNSYASFGLGVKTEIDLPGEFSGFPGTDTISGKLLDFSIGQFDTYTPLQLLQYVSTVANGGNRVAPKILKEIREPSVDGETLGSLLQETDVKVLNHINNTEEEIEQVKKGMHYTYFGPNGTGHNLFDGASYTPAGKTGTAQTSYYGDDRSKYGMASVNLTHIGFAPAENPEVAYAFVIPYASTNRADYKFANKAMGELVRQSLDNYFELKEQRLSVNNVETTSQAIERRHELDENDSDEE</sequence>
<keyword evidence="9 12" id="KW-0472">Membrane</keyword>
<evidence type="ECO:0000256" key="8">
    <source>
        <dbReference type="ARBA" id="ARBA00022989"/>
    </source>
</evidence>
<dbReference type="RefSeq" id="WP_191692790.1">
    <property type="nucleotide sequence ID" value="NZ_JACSQN010000001.1"/>
</dbReference>
<evidence type="ECO:0000256" key="5">
    <source>
        <dbReference type="ARBA" id="ARBA00022692"/>
    </source>
</evidence>